<evidence type="ECO:0000256" key="2">
    <source>
        <dbReference type="SAM" id="MobiDB-lite"/>
    </source>
</evidence>
<keyword evidence="5" id="KW-1185">Reference proteome</keyword>
<evidence type="ECO:0000313" key="5">
    <source>
        <dbReference type="Proteomes" id="UP001454036"/>
    </source>
</evidence>
<dbReference type="AlphaFoldDB" id="A0AAV3NMV1"/>
<reference evidence="4 5" key="1">
    <citation type="submission" date="2024-01" db="EMBL/GenBank/DDBJ databases">
        <title>The complete chloroplast genome sequence of Lithospermum erythrorhizon: insights into the phylogenetic relationship among Boraginaceae species and the maternal lineages of purple gromwells.</title>
        <authorList>
            <person name="Okada T."/>
            <person name="Watanabe K."/>
        </authorList>
    </citation>
    <scope>NUCLEOTIDE SEQUENCE [LARGE SCALE GENOMIC DNA]</scope>
</reference>
<dbReference type="Pfam" id="PF04195">
    <property type="entry name" value="Transposase_28"/>
    <property type="match status" value="1"/>
</dbReference>
<proteinExistence type="predicted"/>
<dbReference type="InterPro" id="IPR007321">
    <property type="entry name" value="Transposase_28"/>
</dbReference>
<evidence type="ECO:0000259" key="3">
    <source>
        <dbReference type="Pfam" id="PF04195"/>
    </source>
</evidence>
<evidence type="ECO:0000256" key="1">
    <source>
        <dbReference type="SAM" id="Coils"/>
    </source>
</evidence>
<dbReference type="Proteomes" id="UP001454036">
    <property type="component" value="Unassembled WGS sequence"/>
</dbReference>
<feature type="region of interest" description="Disordered" evidence="2">
    <location>
        <begin position="399"/>
        <end position="420"/>
    </location>
</feature>
<accession>A0AAV3NMV1</accession>
<name>A0AAV3NMV1_LITER</name>
<organism evidence="4 5">
    <name type="scientific">Lithospermum erythrorhizon</name>
    <name type="common">Purple gromwell</name>
    <name type="synonym">Lithospermum officinale var. erythrorhizon</name>
    <dbReference type="NCBI Taxonomy" id="34254"/>
    <lineage>
        <taxon>Eukaryota</taxon>
        <taxon>Viridiplantae</taxon>
        <taxon>Streptophyta</taxon>
        <taxon>Embryophyta</taxon>
        <taxon>Tracheophyta</taxon>
        <taxon>Spermatophyta</taxon>
        <taxon>Magnoliopsida</taxon>
        <taxon>eudicotyledons</taxon>
        <taxon>Gunneridae</taxon>
        <taxon>Pentapetalae</taxon>
        <taxon>asterids</taxon>
        <taxon>lamiids</taxon>
        <taxon>Boraginales</taxon>
        <taxon>Boraginaceae</taxon>
        <taxon>Boraginoideae</taxon>
        <taxon>Lithospermeae</taxon>
        <taxon>Lithospermum</taxon>
    </lineage>
</organism>
<feature type="coiled-coil region" evidence="1">
    <location>
        <begin position="276"/>
        <end position="310"/>
    </location>
</feature>
<feature type="domain" description="Transposase (putative) gypsy type" evidence="3">
    <location>
        <begin position="21"/>
        <end position="84"/>
    </location>
</feature>
<gene>
    <name evidence="4" type="ORF">LIER_00623</name>
</gene>
<protein>
    <recommendedName>
        <fullName evidence="3">Transposase (putative) gypsy type domain-containing protein</fullName>
    </recommendedName>
</protein>
<sequence length="420" mass="47153">MKAPLANKTPDLPEDGYTPVFWDFFNYGLRLPASAFVNSVLTTIGRAPDQMGPFAWETLTPFQVGYLSAGVTPNLNLFSEMFNVLYQGVLSYFQIRSGVENMLYSEKPGKVIPNRWHRYWFLTKDAFSDDVPSQFFVHYTALNPEETTAQFNKLVEAQLLELKRENALIPSKVNYKAIVTGKTLVNQILGQKKVVVPKKSKAKEHSPKVTDNSMCRVTSYLVVDIFKNCMLRLEVLGAISVHSPTLLYDQFAHYQLRATEAGYAMFLKLQKATTDAEELEHEKSFFGNLLRQMREERDSAIAERNSVVEKYNGIVTSHAASEGKLKAEMGALSSSLEASKDDLEGVKTSIQESVLEKEALALKLSEAEKSVGVGQDFSGIDAHFKKYVTVLGDEYVTELFEDLPDEEDEDDEDVGDSDQE</sequence>
<evidence type="ECO:0000313" key="4">
    <source>
        <dbReference type="EMBL" id="GAA0138987.1"/>
    </source>
</evidence>
<keyword evidence="1" id="KW-0175">Coiled coil</keyword>
<dbReference type="EMBL" id="BAABME010000049">
    <property type="protein sequence ID" value="GAA0138987.1"/>
    <property type="molecule type" value="Genomic_DNA"/>
</dbReference>
<comment type="caution">
    <text evidence="4">The sequence shown here is derived from an EMBL/GenBank/DDBJ whole genome shotgun (WGS) entry which is preliminary data.</text>
</comment>